<evidence type="ECO:0000256" key="4">
    <source>
        <dbReference type="ARBA" id="ARBA00022692"/>
    </source>
</evidence>
<reference evidence="10" key="1">
    <citation type="submission" date="2022-07" db="EMBL/GenBank/DDBJ databases">
        <title>Phylogenomic reconstructions and comparative analyses of Kickxellomycotina fungi.</title>
        <authorList>
            <person name="Reynolds N.K."/>
            <person name="Stajich J.E."/>
            <person name="Barry K."/>
            <person name="Grigoriev I.V."/>
            <person name="Crous P."/>
            <person name="Smith M.E."/>
        </authorList>
    </citation>
    <scope>NUCLEOTIDE SEQUENCE</scope>
    <source>
        <strain evidence="10">NBRC 100468</strain>
    </source>
</reference>
<feature type="transmembrane region" description="Helical" evidence="9">
    <location>
        <begin position="1013"/>
        <end position="1031"/>
    </location>
</feature>
<keyword evidence="4 9" id="KW-0812">Transmembrane</keyword>
<evidence type="ECO:0000256" key="7">
    <source>
        <dbReference type="ARBA" id="ARBA00023136"/>
    </source>
</evidence>
<dbReference type="EMBL" id="JANBPU010000002">
    <property type="protein sequence ID" value="KAJ1922007.1"/>
    <property type="molecule type" value="Genomic_DNA"/>
</dbReference>
<evidence type="ECO:0000256" key="5">
    <source>
        <dbReference type="ARBA" id="ARBA00022824"/>
    </source>
</evidence>
<gene>
    <name evidence="10" type="primary">GPI11</name>
    <name evidence="10" type="ORF">H4219_000354</name>
</gene>
<proteinExistence type="predicted"/>
<dbReference type="Pfam" id="PF06699">
    <property type="entry name" value="PIG-F"/>
    <property type="match status" value="1"/>
</dbReference>
<feature type="compositionally biased region" description="Low complexity" evidence="8">
    <location>
        <begin position="58"/>
        <end position="70"/>
    </location>
</feature>
<feature type="compositionally biased region" description="Polar residues" evidence="8">
    <location>
        <begin position="290"/>
        <end position="329"/>
    </location>
</feature>
<evidence type="ECO:0000256" key="9">
    <source>
        <dbReference type="SAM" id="Phobius"/>
    </source>
</evidence>
<evidence type="ECO:0000256" key="3">
    <source>
        <dbReference type="ARBA" id="ARBA00022502"/>
    </source>
</evidence>
<evidence type="ECO:0000256" key="6">
    <source>
        <dbReference type="ARBA" id="ARBA00022989"/>
    </source>
</evidence>
<keyword evidence="6 9" id="KW-1133">Transmembrane helix</keyword>
<feature type="region of interest" description="Disordered" evidence="8">
    <location>
        <begin position="646"/>
        <end position="666"/>
    </location>
</feature>
<comment type="pathway">
    <text evidence="2">Glycolipid biosynthesis; glycosylphosphatidylinositol-anchor biosynthesis.</text>
</comment>
<feature type="region of interest" description="Disordered" evidence="8">
    <location>
        <begin position="819"/>
        <end position="852"/>
    </location>
</feature>
<evidence type="ECO:0000256" key="1">
    <source>
        <dbReference type="ARBA" id="ARBA00004477"/>
    </source>
</evidence>
<dbReference type="GO" id="GO:0005789">
    <property type="term" value="C:endoplasmic reticulum membrane"/>
    <property type="evidence" value="ECO:0007669"/>
    <property type="project" value="UniProtKB-SubCell"/>
</dbReference>
<sequence>MAEIIDLTTDSDEENNPRVGANSERNEFFADIKPFTADLSLQSKDKAQPVKSKEGLQNTTNPNKSTTSPKATNYIDEYQETADAFLKYCSSHSIDSQSFTDANIKQFIESLLKKPIESNSLTDLEKCKRWIEHLRKLQGIALSHETSNENKPLVTATENIYGTLLTAINKIASGNKQAKQTNIATDMPKVQGVLSLADAINTSKLSMLKPLNPKPSISSEKLGSIKITTESSMLQCKTKQQRLIAPKPLAESPAKPISPSKSTPTKSPKSSSYTNLGLNSILIAPKLSASTPPRISETPVTIASSPITTQPFNKVSPSQPMPNPITTKLTEAPEEPSKPKVLPYSHTRSKDKDSTATPQLPIESATPQKVISPKKPRLPIKSRSPEQQTHSDYEVKDVTTETSDKETKNAVETKSYKKHTAKEHFNDKVDTLCRKAFEKCDGEGDRVRLWTSITKATILPPNITQLIRLKSLWLVRAKSTKAPPHESPSLPADFNIQSLVIHYELEESSRDPLPLLRHSNPILCPMNALATLLFHWRDLRLTNSSKDSLPIDKWTEMPIFPPSDEQSAYYNKQAKLYTHNQDSLFNREWDAVQSTLPKDDQFSYLELIEKRLLSIKLGRRKVVKLHNIDIYVSESQASHFDQLARKRTQGHQKHSSTGPHIAGDSAGNGIAFDPSVLLLLNQRPKTNPTDKAIKRAQVNPPLCIVRKVFPWIQDLLSQVQLPNDGETISEETKGLIRHLDLLRELRVIFLQDAAVILSDPDMADLHYHPAFSHPLFKSQAFYRFRLKMIMTINGYDKARVDLKELREMTKETIDNFVPTLRPESGLENNNDKEGDQGDGATTSAPCIDDGEINGRSDSSVLSQIHRNINNALQRFDMLTTQVIGETADMVTKSKKQIPEGMLPSIPRKKVENHLAQASTSAGEPGCNNLCSESNEPADQCEHIKGLFDLVGQLSDRLDYIEKRVGSDHKNTFVGALIVALLAVTPSAIILKPSPSRWKNTLLLGSLETIPEKWASGLFWPTIVVTWISAYVIPLDWGREWQTWPIPCIMGAIIGHLFGIIFVFIRCWGINLAKQDFKESEAAKRLPFRKHHQE</sequence>
<dbReference type="GO" id="GO:0006506">
    <property type="term" value="P:GPI anchor biosynthetic process"/>
    <property type="evidence" value="ECO:0007669"/>
    <property type="project" value="UniProtKB-KW"/>
</dbReference>
<feature type="transmembrane region" description="Helical" evidence="9">
    <location>
        <begin position="972"/>
        <end position="992"/>
    </location>
</feature>
<dbReference type="AlphaFoldDB" id="A0A9W8AB88"/>
<keyword evidence="3" id="KW-0337">GPI-anchor biosynthesis</keyword>
<feature type="transmembrane region" description="Helical" evidence="9">
    <location>
        <begin position="1043"/>
        <end position="1064"/>
    </location>
</feature>
<comment type="subcellular location">
    <subcellularLocation>
        <location evidence="1">Endoplasmic reticulum membrane</location>
        <topology evidence="1">Multi-pass membrane protein</topology>
    </subcellularLocation>
</comment>
<feature type="compositionally biased region" description="Basic and acidic residues" evidence="8">
    <location>
        <begin position="43"/>
        <end position="54"/>
    </location>
</feature>
<dbReference type="InterPro" id="IPR038279">
    <property type="entry name" value="Ndc10_dom2_sf"/>
</dbReference>
<feature type="region of interest" description="Disordered" evidence="8">
    <location>
        <begin position="238"/>
        <end position="273"/>
    </location>
</feature>
<dbReference type="GO" id="GO:0003677">
    <property type="term" value="F:DNA binding"/>
    <property type="evidence" value="ECO:0007669"/>
    <property type="project" value="InterPro"/>
</dbReference>
<evidence type="ECO:0000313" key="11">
    <source>
        <dbReference type="Proteomes" id="UP001150538"/>
    </source>
</evidence>
<feature type="compositionally biased region" description="Low complexity" evidence="8">
    <location>
        <begin position="252"/>
        <end position="272"/>
    </location>
</feature>
<feature type="region of interest" description="Disordered" evidence="8">
    <location>
        <begin position="290"/>
        <end position="407"/>
    </location>
</feature>
<evidence type="ECO:0000256" key="2">
    <source>
        <dbReference type="ARBA" id="ARBA00004687"/>
    </source>
</evidence>
<keyword evidence="11" id="KW-1185">Reference proteome</keyword>
<comment type="caution">
    <text evidence="10">The sequence shown here is derived from an EMBL/GenBank/DDBJ whole genome shotgun (WGS) entry which is preliminary data.</text>
</comment>
<evidence type="ECO:0000256" key="8">
    <source>
        <dbReference type="SAM" id="MobiDB-lite"/>
    </source>
</evidence>
<dbReference type="InterPro" id="IPR009580">
    <property type="entry name" value="GPI_biosynthesis_protein_Pig-F"/>
</dbReference>
<keyword evidence="5" id="KW-0256">Endoplasmic reticulum</keyword>
<feature type="region of interest" description="Disordered" evidence="8">
    <location>
        <begin position="40"/>
        <end position="72"/>
    </location>
</feature>
<organism evidence="10 11">
    <name type="scientific">Mycoemilia scoparia</name>
    <dbReference type="NCBI Taxonomy" id="417184"/>
    <lineage>
        <taxon>Eukaryota</taxon>
        <taxon>Fungi</taxon>
        <taxon>Fungi incertae sedis</taxon>
        <taxon>Zoopagomycota</taxon>
        <taxon>Kickxellomycotina</taxon>
        <taxon>Kickxellomycetes</taxon>
        <taxon>Kickxellales</taxon>
        <taxon>Kickxellaceae</taxon>
        <taxon>Mycoemilia</taxon>
    </lineage>
</organism>
<protein>
    <submittedName>
        <fullName evidence="10">Glycosylphosphatidylinositol (GPI) anchor assembly protein</fullName>
    </submittedName>
</protein>
<keyword evidence="7 9" id="KW-0472">Membrane</keyword>
<dbReference type="OrthoDB" id="17366at2759"/>
<feature type="compositionally biased region" description="Basic and acidic residues" evidence="8">
    <location>
        <begin position="389"/>
        <end position="407"/>
    </location>
</feature>
<name>A0A9W8AB88_9FUNG</name>
<dbReference type="Gene3D" id="1.10.443.20">
    <property type="entry name" value="Centromere DNA-binding protein complex CBF3 subunit, domain 2"/>
    <property type="match status" value="1"/>
</dbReference>
<accession>A0A9W8AB88</accession>
<dbReference type="Proteomes" id="UP001150538">
    <property type="component" value="Unassembled WGS sequence"/>
</dbReference>
<feature type="region of interest" description="Disordered" evidence="8">
    <location>
        <begin position="1"/>
        <end position="25"/>
    </location>
</feature>
<evidence type="ECO:0000313" key="10">
    <source>
        <dbReference type="EMBL" id="KAJ1922007.1"/>
    </source>
</evidence>